<evidence type="ECO:0000256" key="1">
    <source>
        <dbReference type="SAM" id="SignalP"/>
    </source>
</evidence>
<dbReference type="PROSITE" id="PS50222">
    <property type="entry name" value="EF_HAND_2"/>
    <property type="match status" value="1"/>
</dbReference>
<feature type="signal peptide" evidence="1">
    <location>
        <begin position="1"/>
        <end position="25"/>
    </location>
</feature>
<dbReference type="GO" id="GO:0005509">
    <property type="term" value="F:calcium ion binding"/>
    <property type="evidence" value="ECO:0007669"/>
    <property type="project" value="InterPro"/>
</dbReference>
<dbReference type="KEGG" id="uru:DSM104443_02344"/>
<protein>
    <recommendedName>
        <fullName evidence="2">EF-hand domain-containing protein</fullName>
    </recommendedName>
</protein>
<accession>A0A6M4GVD6</accession>
<evidence type="ECO:0000313" key="3">
    <source>
        <dbReference type="EMBL" id="QJR11271.1"/>
    </source>
</evidence>
<proteinExistence type="predicted"/>
<organism evidence="3 4">
    <name type="scientific">Usitatibacter rugosus</name>
    <dbReference type="NCBI Taxonomy" id="2732067"/>
    <lineage>
        <taxon>Bacteria</taxon>
        <taxon>Pseudomonadati</taxon>
        <taxon>Pseudomonadota</taxon>
        <taxon>Betaproteobacteria</taxon>
        <taxon>Nitrosomonadales</taxon>
        <taxon>Usitatibacteraceae</taxon>
        <taxon>Usitatibacter</taxon>
    </lineage>
</organism>
<keyword evidence="1" id="KW-0732">Signal</keyword>
<evidence type="ECO:0000313" key="4">
    <source>
        <dbReference type="Proteomes" id="UP000501534"/>
    </source>
</evidence>
<name>A0A6M4GVD6_9PROT</name>
<dbReference type="InterPro" id="IPR002048">
    <property type="entry name" value="EF_hand_dom"/>
</dbReference>
<feature type="chain" id="PRO_5026809704" description="EF-hand domain-containing protein" evidence="1">
    <location>
        <begin position="26"/>
        <end position="87"/>
    </location>
</feature>
<dbReference type="EMBL" id="CP053069">
    <property type="protein sequence ID" value="QJR11271.1"/>
    <property type="molecule type" value="Genomic_DNA"/>
</dbReference>
<sequence length="87" mass="9577">MKPIQTVFATLVLASIALVQFPVHADDEQPNVFVVMCEKSPDGKITRAQVMAMAGKAFDKADTRKEGKIDKKQAEVFFKSFTRESGG</sequence>
<dbReference type="RefSeq" id="WP_171092486.1">
    <property type="nucleotide sequence ID" value="NZ_CP053069.1"/>
</dbReference>
<dbReference type="AlphaFoldDB" id="A0A6M4GVD6"/>
<gene>
    <name evidence="3" type="ORF">DSM104443_02344</name>
</gene>
<feature type="domain" description="EF-hand" evidence="2">
    <location>
        <begin position="49"/>
        <end position="84"/>
    </location>
</feature>
<dbReference type="Proteomes" id="UP000501534">
    <property type="component" value="Chromosome"/>
</dbReference>
<keyword evidence="4" id="KW-1185">Reference proteome</keyword>
<reference evidence="3 4" key="1">
    <citation type="submission" date="2020-04" db="EMBL/GenBank/DDBJ databases">
        <title>Usitatibacter rugosus gen. nov., sp. nov. and Usitatibacter palustris sp. nov., novel members of Usitatibacteraceae fam. nov. within the order Nitrosomonadales isolated from soil.</title>
        <authorList>
            <person name="Huber K.J."/>
            <person name="Neumann-Schaal M."/>
            <person name="Geppert A."/>
            <person name="Luckner M."/>
            <person name="Wanner G."/>
            <person name="Overmann J."/>
        </authorList>
    </citation>
    <scope>NUCLEOTIDE SEQUENCE [LARGE SCALE GENOMIC DNA]</scope>
    <source>
        <strain evidence="3 4">0125_3</strain>
    </source>
</reference>
<evidence type="ECO:0000259" key="2">
    <source>
        <dbReference type="PROSITE" id="PS50222"/>
    </source>
</evidence>